<dbReference type="EMBL" id="MOOB01000010">
    <property type="protein sequence ID" value="OQE91317.1"/>
    <property type="molecule type" value="Genomic_DNA"/>
</dbReference>
<reference evidence="2" key="1">
    <citation type="journal article" date="2017" name="Nat. Microbiol.">
        <title>Global analysis of biosynthetic gene clusters reveals vast potential of secondary metabolite production in Penicillium species.</title>
        <authorList>
            <person name="Nielsen J.C."/>
            <person name="Grijseels S."/>
            <person name="Prigent S."/>
            <person name="Ji B."/>
            <person name="Dainat J."/>
            <person name="Nielsen K.F."/>
            <person name="Frisvad J.C."/>
            <person name="Workman M."/>
            <person name="Nielsen J."/>
        </authorList>
    </citation>
    <scope>NUCLEOTIDE SEQUENCE [LARGE SCALE GENOMIC DNA]</scope>
    <source>
        <strain evidence="2">IBT 13039</strain>
    </source>
</reference>
<organism evidence="1 2">
    <name type="scientific">Penicillium nalgiovense</name>
    <dbReference type="NCBI Taxonomy" id="60175"/>
    <lineage>
        <taxon>Eukaryota</taxon>
        <taxon>Fungi</taxon>
        <taxon>Dikarya</taxon>
        <taxon>Ascomycota</taxon>
        <taxon>Pezizomycotina</taxon>
        <taxon>Eurotiomycetes</taxon>
        <taxon>Eurotiomycetidae</taxon>
        <taxon>Eurotiales</taxon>
        <taxon>Aspergillaceae</taxon>
        <taxon>Penicillium</taxon>
    </lineage>
</organism>
<accession>A0A1V6YVG5</accession>
<evidence type="ECO:0000313" key="1">
    <source>
        <dbReference type="EMBL" id="OQE91317.1"/>
    </source>
</evidence>
<dbReference type="Proteomes" id="UP000191691">
    <property type="component" value="Unassembled WGS sequence"/>
</dbReference>
<sequence>MILEYDFISRYIKPIL</sequence>
<protein>
    <submittedName>
        <fullName evidence="1">Uncharacterized protein</fullName>
    </submittedName>
</protein>
<keyword evidence="2" id="KW-1185">Reference proteome</keyword>
<name>A0A1V6YVG5_PENNA</name>
<comment type="caution">
    <text evidence="1">The sequence shown here is derived from an EMBL/GenBank/DDBJ whole genome shotgun (WGS) entry which is preliminary data.</text>
</comment>
<feature type="non-terminal residue" evidence="1">
    <location>
        <position position="16"/>
    </location>
</feature>
<evidence type="ECO:0000313" key="2">
    <source>
        <dbReference type="Proteomes" id="UP000191691"/>
    </source>
</evidence>
<proteinExistence type="predicted"/>
<gene>
    <name evidence="1" type="ORF">PENNAL_c0010G10590</name>
</gene>
<dbReference type="AlphaFoldDB" id="A0A1V6YVG5"/>